<dbReference type="Pfam" id="PF00497">
    <property type="entry name" value="SBP_bac_3"/>
    <property type="match status" value="1"/>
</dbReference>
<keyword evidence="3 4" id="KW-0732">Signal</keyword>
<keyword evidence="7" id="KW-1185">Reference proteome</keyword>
<dbReference type="GO" id="GO:0005576">
    <property type="term" value="C:extracellular region"/>
    <property type="evidence" value="ECO:0007669"/>
    <property type="project" value="TreeGrafter"/>
</dbReference>
<dbReference type="InterPro" id="IPR051455">
    <property type="entry name" value="Bact_solute-bind_prot3"/>
</dbReference>
<name>A0A1I7LNE8_9BURK</name>
<dbReference type="InterPro" id="IPR001638">
    <property type="entry name" value="Solute-binding_3/MltF_N"/>
</dbReference>
<feature type="chain" id="PRO_5011527920" evidence="4">
    <location>
        <begin position="27"/>
        <end position="306"/>
    </location>
</feature>
<evidence type="ECO:0000259" key="5">
    <source>
        <dbReference type="SMART" id="SM00062"/>
    </source>
</evidence>
<dbReference type="Gene3D" id="3.40.190.10">
    <property type="entry name" value="Periplasmic binding protein-like II"/>
    <property type="match status" value="2"/>
</dbReference>
<evidence type="ECO:0000256" key="3">
    <source>
        <dbReference type="ARBA" id="ARBA00022729"/>
    </source>
</evidence>
<gene>
    <name evidence="6" type="ORF">SAMN05216552_103334</name>
</gene>
<dbReference type="GO" id="GO:0030288">
    <property type="term" value="C:outer membrane-bounded periplasmic space"/>
    <property type="evidence" value="ECO:0007669"/>
    <property type="project" value="TreeGrafter"/>
</dbReference>
<accession>A0A1I7LNE8</accession>
<evidence type="ECO:0000256" key="1">
    <source>
        <dbReference type="ARBA" id="ARBA00010333"/>
    </source>
</evidence>
<dbReference type="Proteomes" id="UP000199391">
    <property type="component" value="Unassembled WGS sequence"/>
</dbReference>
<evidence type="ECO:0000256" key="4">
    <source>
        <dbReference type="SAM" id="SignalP"/>
    </source>
</evidence>
<dbReference type="SMART" id="SM00062">
    <property type="entry name" value="PBPb"/>
    <property type="match status" value="1"/>
</dbReference>
<sequence length="306" mass="33344">MKMKLKIIHLLSVCAALALGPAAREAAAQESPTLRKIAETGLVTIGFRDKSIPFSYLDKQRPIGYSIDICLHVVDAVRARLKQPDIEVVYRPATSASRMALVANGIIDLECGSTTNTVERQREVAFSVTTFVASNSLVTKKANGFNSLAQLRGQTVVSTAGGTPVKGLLELNRALGLELRVITAKDNVDSFNLLETDRAAAFAMDDALLYGLVADARNPQDYLIYHADMSVEPYGIVLRKDDPVFKKLVDDAIVGLYRSGAITQLYRKWFLTPIPPKQILLNLPMSPALKKLLSAPTDSADPAAYR</sequence>
<feature type="signal peptide" evidence="4">
    <location>
        <begin position="1"/>
        <end position="26"/>
    </location>
</feature>
<dbReference type="EMBL" id="FPBO01000033">
    <property type="protein sequence ID" value="SFV11110.1"/>
    <property type="molecule type" value="Genomic_DNA"/>
</dbReference>
<dbReference type="SUPFAM" id="SSF53850">
    <property type="entry name" value="Periplasmic binding protein-like II"/>
    <property type="match status" value="1"/>
</dbReference>
<keyword evidence="2" id="KW-0813">Transport</keyword>
<proteinExistence type="inferred from homology"/>
<reference evidence="7" key="1">
    <citation type="submission" date="2016-10" db="EMBL/GenBank/DDBJ databases">
        <authorList>
            <person name="Varghese N."/>
            <person name="Submissions S."/>
        </authorList>
    </citation>
    <scope>NUCLEOTIDE SEQUENCE [LARGE SCALE GENOMIC DNA]</scope>
    <source>
        <strain evidence="7">CGMCC 1.11014</strain>
    </source>
</reference>
<dbReference type="STRING" id="1035707.SAMN05216552_103334"/>
<evidence type="ECO:0000313" key="6">
    <source>
        <dbReference type="EMBL" id="SFV11110.1"/>
    </source>
</evidence>
<organism evidence="6 7">
    <name type="scientific">Pseudoduganella namucuonensis</name>
    <dbReference type="NCBI Taxonomy" id="1035707"/>
    <lineage>
        <taxon>Bacteria</taxon>
        <taxon>Pseudomonadati</taxon>
        <taxon>Pseudomonadota</taxon>
        <taxon>Betaproteobacteria</taxon>
        <taxon>Burkholderiales</taxon>
        <taxon>Oxalobacteraceae</taxon>
        <taxon>Telluria group</taxon>
        <taxon>Pseudoduganella</taxon>
    </lineage>
</organism>
<dbReference type="GO" id="GO:0006865">
    <property type="term" value="P:amino acid transport"/>
    <property type="evidence" value="ECO:0007669"/>
    <property type="project" value="TreeGrafter"/>
</dbReference>
<protein>
    <submittedName>
        <fullName evidence="6">Amino acid ABC transporter substrate-binding protein, PAAT family</fullName>
    </submittedName>
</protein>
<dbReference type="PANTHER" id="PTHR30085">
    <property type="entry name" value="AMINO ACID ABC TRANSPORTER PERMEASE"/>
    <property type="match status" value="1"/>
</dbReference>
<evidence type="ECO:0000313" key="7">
    <source>
        <dbReference type="Proteomes" id="UP000199391"/>
    </source>
</evidence>
<feature type="domain" description="Solute-binding protein family 3/N-terminal" evidence="5">
    <location>
        <begin position="42"/>
        <end position="273"/>
    </location>
</feature>
<dbReference type="PANTHER" id="PTHR30085:SF2">
    <property type="entry name" value="GLUTAMATE_ASPARTATE IMPORT SOLUTE-BINDING PROTEIN"/>
    <property type="match status" value="1"/>
</dbReference>
<comment type="similarity">
    <text evidence="1">Belongs to the bacterial solute-binding protein 3 family.</text>
</comment>
<dbReference type="AlphaFoldDB" id="A0A1I7LNE8"/>
<evidence type="ECO:0000256" key="2">
    <source>
        <dbReference type="ARBA" id="ARBA00022448"/>
    </source>
</evidence>
<dbReference type="CDD" id="cd13688">
    <property type="entry name" value="PBP2_GltI_DEBP"/>
    <property type="match status" value="1"/>
</dbReference>